<comment type="caution">
    <text evidence="1">The sequence shown here is derived from an EMBL/GenBank/DDBJ whole genome shotgun (WGS) entry which is preliminary data.</text>
</comment>
<dbReference type="Proteomes" id="UP000683000">
    <property type="component" value="Unassembled WGS sequence"/>
</dbReference>
<name>A0A8I2YF13_9AGAM</name>
<sequence length="69" mass="7952">MNLDLSALTQKQSLFASHVFKMLQVTKFPWEDKNNIGKIPTLVRKLAVLYASQADHRQYLLTVDDGYQI</sequence>
<protein>
    <submittedName>
        <fullName evidence="1">Uncharacterized protein</fullName>
    </submittedName>
</protein>
<evidence type="ECO:0000313" key="1">
    <source>
        <dbReference type="EMBL" id="KAG6370682.1"/>
    </source>
</evidence>
<dbReference type="AlphaFoldDB" id="A0A8I2YF13"/>
<evidence type="ECO:0000313" key="2">
    <source>
        <dbReference type="Proteomes" id="UP000683000"/>
    </source>
</evidence>
<accession>A0A8I2YF13</accession>
<dbReference type="OrthoDB" id="10535289at2759"/>
<dbReference type="EMBL" id="JAGFBS010000045">
    <property type="protein sequence ID" value="KAG6370682.1"/>
    <property type="molecule type" value="Genomic_DNA"/>
</dbReference>
<keyword evidence="2" id="KW-1185">Reference proteome</keyword>
<proteinExistence type="predicted"/>
<organism evidence="1 2">
    <name type="scientific">Boletus reticuloceps</name>
    <dbReference type="NCBI Taxonomy" id="495285"/>
    <lineage>
        <taxon>Eukaryota</taxon>
        <taxon>Fungi</taxon>
        <taxon>Dikarya</taxon>
        <taxon>Basidiomycota</taxon>
        <taxon>Agaricomycotina</taxon>
        <taxon>Agaricomycetes</taxon>
        <taxon>Agaricomycetidae</taxon>
        <taxon>Boletales</taxon>
        <taxon>Boletineae</taxon>
        <taxon>Boletaceae</taxon>
        <taxon>Boletoideae</taxon>
        <taxon>Boletus</taxon>
    </lineage>
</organism>
<gene>
    <name evidence="1" type="ORF">JVT61DRAFT_11059</name>
</gene>
<reference evidence="1" key="1">
    <citation type="submission" date="2021-03" db="EMBL/GenBank/DDBJ databases">
        <title>Evolutionary innovations through gain and loss of genes in the ectomycorrhizal Boletales.</title>
        <authorList>
            <person name="Wu G."/>
            <person name="Miyauchi S."/>
            <person name="Morin E."/>
            <person name="Yang Z.-L."/>
            <person name="Xu J."/>
            <person name="Martin F.M."/>
        </authorList>
    </citation>
    <scope>NUCLEOTIDE SEQUENCE</scope>
    <source>
        <strain evidence="1">BR01</strain>
    </source>
</reference>